<proteinExistence type="predicted"/>
<keyword evidence="7" id="KW-1185">Reference proteome</keyword>
<accession>A0A4Z1DWK6</accession>
<dbReference type="AlphaFoldDB" id="A0A4Z1DWK6"/>
<keyword evidence="1" id="KW-0805">Transcription regulation</keyword>
<dbReference type="InterPro" id="IPR001647">
    <property type="entry name" value="HTH_TetR"/>
</dbReference>
<dbReference type="EMBL" id="RHPJ01000004">
    <property type="protein sequence ID" value="TGO04005.1"/>
    <property type="molecule type" value="Genomic_DNA"/>
</dbReference>
<dbReference type="OrthoDB" id="3210322at2"/>
<evidence type="ECO:0000313" key="6">
    <source>
        <dbReference type="EMBL" id="TGO04005.1"/>
    </source>
</evidence>
<evidence type="ECO:0000313" key="7">
    <source>
        <dbReference type="Proteomes" id="UP000297318"/>
    </source>
</evidence>
<keyword evidence="3" id="KW-0804">Transcription</keyword>
<dbReference type="PANTHER" id="PTHR30055:SF243">
    <property type="entry name" value="HTH-TYPE TRANSCRIPTIONAL REGULATOR RV1816"/>
    <property type="match status" value="1"/>
</dbReference>
<evidence type="ECO:0000256" key="1">
    <source>
        <dbReference type="ARBA" id="ARBA00023015"/>
    </source>
</evidence>
<reference evidence="6 7" key="1">
    <citation type="submission" date="2018-11" db="EMBL/GenBank/DDBJ databases">
        <title>Complete genome sequencing of the Actinobacteria Serinibacter sp. K3-2.</title>
        <authorList>
            <person name="Rakitin A.L."/>
            <person name="Beletsky A.V."/>
            <person name="Mardanov A.V."/>
            <person name="Ravin N.V."/>
            <person name="Gromova A.S."/>
            <person name="Filippova S.N."/>
            <person name="Gal'Chenko V.F."/>
        </authorList>
    </citation>
    <scope>NUCLEOTIDE SEQUENCE [LARGE SCALE GENOMIC DNA]</scope>
    <source>
        <strain evidence="6 7">K3-2</strain>
    </source>
</reference>
<comment type="caution">
    <text evidence="6">The sequence shown here is derived from an EMBL/GenBank/DDBJ whole genome shotgun (WGS) entry which is preliminary data.</text>
</comment>
<evidence type="ECO:0000256" key="3">
    <source>
        <dbReference type="ARBA" id="ARBA00023163"/>
    </source>
</evidence>
<dbReference type="Pfam" id="PF00440">
    <property type="entry name" value="TetR_N"/>
    <property type="match status" value="1"/>
</dbReference>
<dbReference type="PANTHER" id="PTHR30055">
    <property type="entry name" value="HTH-TYPE TRANSCRIPTIONAL REGULATOR RUTR"/>
    <property type="match status" value="1"/>
</dbReference>
<name>A0A4Z1DWK6_9MICO</name>
<sequence>MSTPRELARVRTLAEIRRLAWEHLEQHGAAALSLRAIARELGIVSSAIYRYVPSRDDLLTLLITEGYRDLADDVERALADLPGGEAAPGRVQWLTASHALRSWAIRRPAAWSLLYGSPVPGYSAPPQETTPEGTRVVLRLGAILSAALARGEVAAVVGPLSGGPALPTALAAELRVIGGDVEGGLDEDVAPAAVAQVIAGWTALLGAVSSEVFGQLGRDPLGEPEVFARVQLATIADAVGLRDLERAP</sequence>
<evidence type="ECO:0000256" key="4">
    <source>
        <dbReference type="PROSITE-ProRule" id="PRU00335"/>
    </source>
</evidence>
<keyword evidence="2 4" id="KW-0238">DNA-binding</keyword>
<dbReference type="InterPro" id="IPR009057">
    <property type="entry name" value="Homeodomain-like_sf"/>
</dbReference>
<dbReference type="GO" id="GO:0003700">
    <property type="term" value="F:DNA-binding transcription factor activity"/>
    <property type="evidence" value="ECO:0007669"/>
    <property type="project" value="TreeGrafter"/>
</dbReference>
<dbReference type="RefSeq" id="WP_135850614.1">
    <property type="nucleotide sequence ID" value="NZ_RHPJ01000004.1"/>
</dbReference>
<evidence type="ECO:0000256" key="2">
    <source>
        <dbReference type="ARBA" id="ARBA00023125"/>
    </source>
</evidence>
<dbReference type="SUPFAM" id="SSF48498">
    <property type="entry name" value="Tetracyclin repressor-like, C-terminal domain"/>
    <property type="match status" value="1"/>
</dbReference>
<dbReference type="InterPro" id="IPR050109">
    <property type="entry name" value="HTH-type_TetR-like_transc_reg"/>
</dbReference>
<dbReference type="InterPro" id="IPR025996">
    <property type="entry name" value="MT1864/Rv1816-like_C"/>
</dbReference>
<feature type="DNA-binding region" description="H-T-H motif" evidence="4">
    <location>
        <begin position="33"/>
        <end position="52"/>
    </location>
</feature>
<dbReference type="PROSITE" id="PS50977">
    <property type="entry name" value="HTH_TETR_2"/>
    <property type="match status" value="1"/>
</dbReference>
<dbReference type="Gene3D" id="1.10.357.10">
    <property type="entry name" value="Tetracycline Repressor, domain 2"/>
    <property type="match status" value="1"/>
</dbReference>
<protein>
    <submittedName>
        <fullName evidence="6">Transcriptional regulator, TetR family</fullName>
    </submittedName>
</protein>
<dbReference type="Proteomes" id="UP000297318">
    <property type="component" value="Unassembled WGS sequence"/>
</dbReference>
<dbReference type="SUPFAM" id="SSF46689">
    <property type="entry name" value="Homeodomain-like"/>
    <property type="match status" value="1"/>
</dbReference>
<evidence type="ECO:0000259" key="5">
    <source>
        <dbReference type="PROSITE" id="PS50977"/>
    </source>
</evidence>
<gene>
    <name evidence="6" type="ORF">SERN_2596</name>
</gene>
<organism evidence="6 7">
    <name type="scientific">Serinibacter arcticus</name>
    <dbReference type="NCBI Taxonomy" id="1655435"/>
    <lineage>
        <taxon>Bacteria</taxon>
        <taxon>Bacillati</taxon>
        <taxon>Actinomycetota</taxon>
        <taxon>Actinomycetes</taxon>
        <taxon>Micrococcales</taxon>
        <taxon>Beutenbergiaceae</taxon>
        <taxon>Serinibacter</taxon>
    </lineage>
</organism>
<dbReference type="InterPro" id="IPR036271">
    <property type="entry name" value="Tet_transcr_reg_TetR-rel_C_sf"/>
</dbReference>
<dbReference type="GO" id="GO:0000976">
    <property type="term" value="F:transcription cis-regulatory region binding"/>
    <property type="evidence" value="ECO:0007669"/>
    <property type="project" value="TreeGrafter"/>
</dbReference>
<feature type="domain" description="HTH tetR-type" evidence="5">
    <location>
        <begin position="10"/>
        <end position="70"/>
    </location>
</feature>
<dbReference type="Pfam" id="PF13305">
    <property type="entry name" value="TetR_C_33"/>
    <property type="match status" value="1"/>
</dbReference>